<dbReference type="EMBL" id="JABKKF010000004">
    <property type="protein sequence ID" value="NPD91864.1"/>
    <property type="molecule type" value="Genomic_DNA"/>
</dbReference>
<keyword evidence="15" id="KW-1185">Reference proteome</keyword>
<dbReference type="PANTHER" id="PTHR43071:SF1">
    <property type="entry name" value="2-AMINO-4-HYDROXY-6-HYDROXYMETHYLDIHYDROPTERIDINE PYROPHOSPHOKINASE"/>
    <property type="match status" value="1"/>
</dbReference>
<comment type="pathway">
    <text evidence="1">Cofactor biosynthesis; tetrahydrofolate biosynthesis; 2-amino-4-hydroxy-6-hydroxymethyl-7,8-dihydropteridine diphosphate from 7,8-dihydroneopterin triphosphate: step 4/4.</text>
</comment>
<evidence type="ECO:0000256" key="4">
    <source>
        <dbReference type="ARBA" id="ARBA00016218"/>
    </source>
</evidence>
<dbReference type="GO" id="GO:0003848">
    <property type="term" value="F:2-amino-4-hydroxy-6-hydroxymethyldihydropteridine diphosphokinase activity"/>
    <property type="evidence" value="ECO:0007669"/>
    <property type="project" value="UniProtKB-EC"/>
</dbReference>
<evidence type="ECO:0000256" key="8">
    <source>
        <dbReference type="ARBA" id="ARBA00022840"/>
    </source>
</evidence>
<evidence type="ECO:0000256" key="1">
    <source>
        <dbReference type="ARBA" id="ARBA00005051"/>
    </source>
</evidence>
<dbReference type="EC" id="2.7.6.3" evidence="3"/>
<evidence type="ECO:0000313" key="15">
    <source>
        <dbReference type="Proteomes" id="UP000714420"/>
    </source>
</evidence>
<protein>
    <recommendedName>
        <fullName evidence="4">2-amino-4-hydroxy-6-hydroxymethyldihydropteridine pyrophosphokinase</fullName>
        <ecNumber evidence="3">2.7.6.3</ecNumber>
    </recommendedName>
    <alternativeName>
        <fullName evidence="11">6-hydroxymethyl-7,8-dihydropterin pyrophosphokinase</fullName>
    </alternativeName>
    <alternativeName>
        <fullName evidence="12">7,8-dihydro-6-hydroxymethylpterin-pyrophosphokinase</fullName>
    </alternativeName>
</protein>
<dbReference type="CDD" id="cd00483">
    <property type="entry name" value="HPPK"/>
    <property type="match status" value="1"/>
</dbReference>
<dbReference type="InterPro" id="IPR000550">
    <property type="entry name" value="Hppk"/>
</dbReference>
<sequence length="136" mass="15459">MHKVYLGLGSNLGNKEANICNAIERIEELIGVVERRSTLFVTKPWGFDSENMFVNAAVCCVTDKSPHDILSITQKIERELGRTSKSIEGHYDDRLIDIDILLYDDIVVDEPELKIPHPLMYERDFVMLPLKEIGGV</sequence>
<evidence type="ECO:0000256" key="11">
    <source>
        <dbReference type="ARBA" id="ARBA00029766"/>
    </source>
</evidence>
<keyword evidence="7" id="KW-0418">Kinase</keyword>
<dbReference type="Pfam" id="PF01288">
    <property type="entry name" value="HPPK"/>
    <property type="match status" value="1"/>
</dbReference>
<evidence type="ECO:0000256" key="7">
    <source>
        <dbReference type="ARBA" id="ARBA00022777"/>
    </source>
</evidence>
<gene>
    <name evidence="14" type="primary">folK</name>
    <name evidence="14" type="ORF">HPS56_05775</name>
</gene>
<evidence type="ECO:0000256" key="10">
    <source>
        <dbReference type="ARBA" id="ARBA00029409"/>
    </source>
</evidence>
<dbReference type="RefSeq" id="WP_172275213.1">
    <property type="nucleotide sequence ID" value="NZ_CASGMU010000003.1"/>
</dbReference>
<evidence type="ECO:0000256" key="6">
    <source>
        <dbReference type="ARBA" id="ARBA00022741"/>
    </source>
</evidence>
<evidence type="ECO:0000256" key="9">
    <source>
        <dbReference type="ARBA" id="ARBA00022909"/>
    </source>
</evidence>
<dbReference type="Proteomes" id="UP000714420">
    <property type="component" value="Unassembled WGS sequence"/>
</dbReference>
<dbReference type="NCBIfam" id="TIGR01498">
    <property type="entry name" value="folK"/>
    <property type="match status" value="1"/>
</dbReference>
<keyword evidence="9" id="KW-0289">Folate biosynthesis</keyword>
<keyword evidence="6" id="KW-0547">Nucleotide-binding</keyword>
<evidence type="ECO:0000256" key="12">
    <source>
        <dbReference type="ARBA" id="ARBA00033413"/>
    </source>
</evidence>
<keyword evidence="8" id="KW-0067">ATP-binding</keyword>
<dbReference type="InterPro" id="IPR035907">
    <property type="entry name" value="Hppk_sf"/>
</dbReference>
<accession>A0ABX2AKY1</accession>
<proteinExistence type="inferred from homology"/>
<evidence type="ECO:0000256" key="5">
    <source>
        <dbReference type="ARBA" id="ARBA00022679"/>
    </source>
</evidence>
<comment type="similarity">
    <text evidence="2">Belongs to the HPPK family.</text>
</comment>
<reference evidence="14 15" key="1">
    <citation type="submission" date="2020-05" db="EMBL/GenBank/DDBJ databases">
        <title>Distinct polysaccharide utilization as determinants for interspecies competition between intestinal Prevotella spp.</title>
        <authorList>
            <person name="Galvez E.J.C."/>
            <person name="Iljazovic A."/>
            <person name="Strowig T."/>
        </authorList>
    </citation>
    <scope>NUCLEOTIDE SEQUENCE [LARGE SCALE GENOMIC DNA]</scope>
    <source>
        <strain evidence="14 15">PMUR</strain>
    </source>
</reference>
<evidence type="ECO:0000256" key="2">
    <source>
        <dbReference type="ARBA" id="ARBA00005810"/>
    </source>
</evidence>
<keyword evidence="5 14" id="KW-0808">Transferase</keyword>
<comment type="function">
    <text evidence="10">Catalyzes the transfer of pyrophosphate from adenosine triphosphate (ATP) to 6-hydroxymethyl-7,8-dihydropterin, an enzymatic step in folate biosynthesis pathway.</text>
</comment>
<feature type="domain" description="7,8-dihydro-6-hydroxymethylpterin-pyrophosphokinase" evidence="13">
    <location>
        <begin position="5"/>
        <end position="133"/>
    </location>
</feature>
<evidence type="ECO:0000313" key="14">
    <source>
        <dbReference type="EMBL" id="NPD91864.1"/>
    </source>
</evidence>
<evidence type="ECO:0000256" key="3">
    <source>
        <dbReference type="ARBA" id="ARBA00013253"/>
    </source>
</evidence>
<dbReference type="PANTHER" id="PTHR43071">
    <property type="entry name" value="2-AMINO-4-HYDROXY-6-HYDROXYMETHYLDIHYDROPTERIDINE PYROPHOSPHOKINASE"/>
    <property type="match status" value="1"/>
</dbReference>
<dbReference type="Gene3D" id="3.30.70.560">
    <property type="entry name" value="7,8-Dihydro-6-hydroxymethylpterin-pyrophosphokinase HPPK"/>
    <property type="match status" value="1"/>
</dbReference>
<evidence type="ECO:0000259" key="13">
    <source>
        <dbReference type="Pfam" id="PF01288"/>
    </source>
</evidence>
<name>A0ABX2AKY1_9BACT</name>
<comment type="caution">
    <text evidence="14">The sequence shown here is derived from an EMBL/GenBank/DDBJ whole genome shotgun (WGS) entry which is preliminary data.</text>
</comment>
<organism evidence="14 15">
    <name type="scientific">Xylanibacter muris</name>
    <dbReference type="NCBI Taxonomy" id="2736290"/>
    <lineage>
        <taxon>Bacteria</taxon>
        <taxon>Pseudomonadati</taxon>
        <taxon>Bacteroidota</taxon>
        <taxon>Bacteroidia</taxon>
        <taxon>Bacteroidales</taxon>
        <taxon>Prevotellaceae</taxon>
        <taxon>Xylanibacter</taxon>
    </lineage>
</organism>
<dbReference type="SUPFAM" id="SSF55083">
    <property type="entry name" value="6-hydroxymethyl-7,8-dihydropterin pyrophosphokinase, HPPK"/>
    <property type="match status" value="1"/>
</dbReference>